<dbReference type="CDD" id="cd18186">
    <property type="entry name" value="BTB_POZ_ZBTB_KLHL-like"/>
    <property type="match status" value="2"/>
</dbReference>
<dbReference type="EMBL" id="CALNXI010000170">
    <property type="protein sequence ID" value="CAH3021116.1"/>
    <property type="molecule type" value="Genomic_DNA"/>
</dbReference>
<keyword evidence="5" id="KW-1185">Reference proteome</keyword>
<dbReference type="SMART" id="SM00875">
    <property type="entry name" value="BACK"/>
    <property type="match status" value="1"/>
</dbReference>
<evidence type="ECO:0000256" key="2">
    <source>
        <dbReference type="ARBA" id="ARBA00022737"/>
    </source>
</evidence>
<organism evidence="4 5">
    <name type="scientific">Porites evermanni</name>
    <dbReference type="NCBI Taxonomy" id="104178"/>
    <lineage>
        <taxon>Eukaryota</taxon>
        <taxon>Metazoa</taxon>
        <taxon>Cnidaria</taxon>
        <taxon>Anthozoa</taxon>
        <taxon>Hexacorallia</taxon>
        <taxon>Scleractinia</taxon>
        <taxon>Fungiina</taxon>
        <taxon>Poritidae</taxon>
        <taxon>Porites</taxon>
    </lineage>
</organism>
<dbReference type="SMART" id="SM00612">
    <property type="entry name" value="Kelch"/>
    <property type="match status" value="2"/>
</dbReference>
<feature type="domain" description="BTB" evidence="3">
    <location>
        <begin position="205"/>
        <end position="273"/>
    </location>
</feature>
<dbReference type="PANTHER" id="PTHR45632:SF3">
    <property type="entry name" value="KELCH-LIKE PROTEIN 32"/>
    <property type="match status" value="1"/>
</dbReference>
<proteinExistence type="predicted"/>
<reference evidence="4 5" key="1">
    <citation type="submission" date="2022-05" db="EMBL/GenBank/DDBJ databases">
        <authorList>
            <consortium name="Genoscope - CEA"/>
            <person name="William W."/>
        </authorList>
    </citation>
    <scope>NUCLEOTIDE SEQUENCE [LARGE SCALE GENOMIC DNA]</scope>
</reference>
<sequence>MGGVSSKCICACSADQDHPLDLLHPSDVDLSLAASEENNIQDSESRTDDDEPDSPQVSYQLLLLETLNSFRNVGLFTDFIIKANGTDFPAHKNVLAAGSAFFRELFSKDDVSQSTCREFEKVDPRTMENILNFLYTGKCKLDQLSAAPMRKVAEVLGLLDLLNHYLEQVVEKEGSTSKCKSKFNSLIQEAVLTKLLAFQVEGLYCDLTLTTCSGRVIPVHKNVLAAVSCYFKGLFRSEMKEVQESNVDLGVIDEGIVEELLNFVYSGEISITFDNARNLLQASDYLLIEHLKRRIIDFVKDSSTLANFWWIYSLVRSFVCLDEVYQEMLNFVCNHFWSIARSGEFLEITDQDMRWFLSNDDILSSEAQMLESLICWYKHAREEREESFKRLLNLIHMTSIPDLYLKKLAVDENIDELSNFSGYKLKDDVSVDEVLKTAHFHNVVLFGLTHRLHYTHSYNLCFWLPFAGPWSLIARIPHNKSMLANGTPLIYTNSGLYVQVPWNNPKLAFHRNPLTARHLLPTPCVAPTTDIEPCAPMTFDCAAVTMGRYIYLIGGMSMQEVSEVKTVQRYDVERQTWATVADMCEPRYELTAVNYKDKYIFVFGGMDGSAHRECLKTVEKYDPLKDRWSYVKSMHQPRSSAFAFVHSDMIFVIGGERGEDITPTDCEVYNPATDDWQVIRIQVNKLYMLRGQSEEGSCLHVTSNECRVNGKCGCLETADLAVALPVKSNLALHDPAILEEARITRPYVTCINGTIVILDFSTCADGQRKADFYFVNPESGDFRVLRSLFAWPTDISYGAIMPLSRKDVMKALKDYSAQEASKSYL</sequence>
<dbReference type="InterPro" id="IPR011705">
    <property type="entry name" value="BACK"/>
</dbReference>
<keyword evidence="2" id="KW-0677">Repeat</keyword>
<accession>A0ABN8LZQ6</accession>
<comment type="caution">
    <text evidence="4">The sequence shown here is derived from an EMBL/GenBank/DDBJ whole genome shotgun (WGS) entry which is preliminary data.</text>
</comment>
<protein>
    <recommendedName>
        <fullName evidence="3">BTB domain-containing protein</fullName>
    </recommendedName>
</protein>
<evidence type="ECO:0000259" key="3">
    <source>
        <dbReference type="PROSITE" id="PS50097"/>
    </source>
</evidence>
<dbReference type="SUPFAM" id="SSF54695">
    <property type="entry name" value="POZ domain"/>
    <property type="match status" value="2"/>
</dbReference>
<keyword evidence="1" id="KW-0880">Kelch repeat</keyword>
<dbReference type="PROSITE" id="PS50097">
    <property type="entry name" value="BTB"/>
    <property type="match status" value="2"/>
</dbReference>
<evidence type="ECO:0000256" key="1">
    <source>
        <dbReference type="ARBA" id="ARBA00022441"/>
    </source>
</evidence>
<name>A0ABN8LZQ6_9CNID</name>
<dbReference type="Proteomes" id="UP001159427">
    <property type="component" value="Unassembled WGS sequence"/>
</dbReference>
<dbReference type="Gene3D" id="2.120.10.80">
    <property type="entry name" value="Kelch-type beta propeller"/>
    <property type="match status" value="1"/>
</dbReference>
<dbReference type="PANTHER" id="PTHR45632">
    <property type="entry name" value="LD33804P"/>
    <property type="match status" value="1"/>
</dbReference>
<dbReference type="InterPro" id="IPR006652">
    <property type="entry name" value="Kelch_1"/>
</dbReference>
<dbReference type="Pfam" id="PF00651">
    <property type="entry name" value="BTB"/>
    <property type="match status" value="2"/>
</dbReference>
<dbReference type="InterPro" id="IPR015915">
    <property type="entry name" value="Kelch-typ_b-propeller"/>
</dbReference>
<dbReference type="SUPFAM" id="SSF117281">
    <property type="entry name" value="Kelch motif"/>
    <property type="match status" value="1"/>
</dbReference>
<feature type="domain" description="BTB" evidence="3">
    <location>
        <begin position="77"/>
        <end position="143"/>
    </location>
</feature>
<dbReference type="InterPro" id="IPR000210">
    <property type="entry name" value="BTB/POZ_dom"/>
</dbReference>
<dbReference type="InterPro" id="IPR011333">
    <property type="entry name" value="SKP1/BTB/POZ_sf"/>
</dbReference>
<dbReference type="Gene3D" id="1.25.40.420">
    <property type="match status" value="1"/>
</dbReference>
<dbReference type="Gene3D" id="3.30.710.10">
    <property type="entry name" value="Potassium Channel Kv1.1, Chain A"/>
    <property type="match status" value="2"/>
</dbReference>
<dbReference type="SMART" id="SM00225">
    <property type="entry name" value="BTB"/>
    <property type="match status" value="2"/>
</dbReference>
<dbReference type="Pfam" id="PF24681">
    <property type="entry name" value="Kelch_KLHDC2_KLHL20_DRC7"/>
    <property type="match status" value="1"/>
</dbReference>
<evidence type="ECO:0000313" key="4">
    <source>
        <dbReference type="EMBL" id="CAH3021116.1"/>
    </source>
</evidence>
<evidence type="ECO:0000313" key="5">
    <source>
        <dbReference type="Proteomes" id="UP001159427"/>
    </source>
</evidence>
<dbReference type="Pfam" id="PF07707">
    <property type="entry name" value="BACK"/>
    <property type="match status" value="1"/>
</dbReference>
<gene>
    <name evidence="4" type="ORF">PEVE_00010054</name>
</gene>